<dbReference type="SMART" id="SM00686">
    <property type="entry name" value="DM13"/>
    <property type="match status" value="1"/>
</dbReference>
<feature type="domain" description="DOMON" evidence="9">
    <location>
        <begin position="527"/>
        <end position="646"/>
    </location>
</feature>
<feature type="domain" description="DM13" evidence="11">
    <location>
        <begin position="44"/>
        <end position="150"/>
    </location>
</feature>
<keyword evidence="13" id="KW-1185">Reference proteome</keyword>
<feature type="transmembrane region" description="Helical" evidence="8">
    <location>
        <begin position="1046"/>
        <end position="1068"/>
    </location>
</feature>
<evidence type="ECO:0008006" key="14">
    <source>
        <dbReference type="Google" id="ProtNLM"/>
    </source>
</evidence>
<reference evidence="12 13" key="1">
    <citation type="submission" date="2010-05" db="EMBL/GenBank/DDBJ databases">
        <title>The Genome Sequence of Thecamonas trahens ATCC 50062.</title>
        <authorList>
            <consortium name="The Broad Institute Genome Sequencing Platform"/>
            <person name="Russ C."/>
            <person name="Cuomo C."/>
            <person name="Shea T."/>
            <person name="Young S.K."/>
            <person name="Zeng Q."/>
            <person name="Koehrsen M."/>
            <person name="Haas B."/>
            <person name="Borodovsky M."/>
            <person name="Guigo R."/>
            <person name="Alvarado L."/>
            <person name="Berlin A."/>
            <person name="Bochicchio J."/>
            <person name="Borenstein D."/>
            <person name="Chapman S."/>
            <person name="Chen Z."/>
            <person name="Freedman E."/>
            <person name="Gellesch M."/>
            <person name="Goldberg J."/>
            <person name="Griggs A."/>
            <person name="Gujja S."/>
            <person name="Heilman E."/>
            <person name="Heiman D."/>
            <person name="Hepburn T."/>
            <person name="Howarth C."/>
            <person name="Jen D."/>
            <person name="Larson L."/>
            <person name="Mehta T."/>
            <person name="Park D."/>
            <person name="Pearson M."/>
            <person name="Roberts A."/>
            <person name="Saif S."/>
            <person name="Shenoy N."/>
            <person name="Sisk P."/>
            <person name="Stolte C."/>
            <person name="Sykes S."/>
            <person name="Thomson T."/>
            <person name="Walk T."/>
            <person name="White J."/>
            <person name="Yandava C."/>
            <person name="Burger G."/>
            <person name="Gray M.W."/>
            <person name="Holland P.W.H."/>
            <person name="King N."/>
            <person name="Lang F.B.F."/>
            <person name="Roger A.J."/>
            <person name="Ruiz-Trillo I."/>
            <person name="Lander E."/>
            <person name="Nusbaum C."/>
        </authorList>
    </citation>
    <scope>NUCLEOTIDE SEQUENCE [LARGE SCALE GENOMIC DNA]</scope>
    <source>
        <strain evidence="12 13">ATCC 50062</strain>
    </source>
</reference>
<dbReference type="STRING" id="461836.A0A0L0DS00"/>
<evidence type="ECO:0000256" key="8">
    <source>
        <dbReference type="SAM" id="Phobius"/>
    </source>
</evidence>
<proteinExistence type="predicted"/>
<dbReference type="PROSITE" id="PS50836">
    <property type="entry name" value="DOMON"/>
    <property type="match status" value="3"/>
</dbReference>
<dbReference type="EMBL" id="GL349494">
    <property type="protein sequence ID" value="KNC55022.1"/>
    <property type="molecule type" value="Genomic_DNA"/>
</dbReference>
<keyword evidence="5 8" id="KW-1133">Transmembrane helix</keyword>
<dbReference type="GeneID" id="25570286"/>
<gene>
    <name evidence="12" type="ORF">AMSG_12372</name>
</gene>
<dbReference type="Pfam" id="PF03351">
    <property type="entry name" value="DOMON"/>
    <property type="match status" value="3"/>
</dbReference>
<feature type="domain" description="DOMON" evidence="9">
    <location>
        <begin position="735"/>
        <end position="871"/>
    </location>
</feature>
<dbReference type="RefSeq" id="XP_013753379.1">
    <property type="nucleotide sequence ID" value="XM_013897925.1"/>
</dbReference>
<keyword evidence="2" id="KW-0813">Transport</keyword>
<dbReference type="InterPro" id="IPR019545">
    <property type="entry name" value="DM13_domain"/>
</dbReference>
<dbReference type="GO" id="GO:0016020">
    <property type="term" value="C:membrane"/>
    <property type="evidence" value="ECO:0007669"/>
    <property type="project" value="UniProtKB-SubCell"/>
</dbReference>
<dbReference type="Pfam" id="PF03188">
    <property type="entry name" value="Cytochrom_B561"/>
    <property type="match status" value="1"/>
</dbReference>
<dbReference type="InterPro" id="IPR045879">
    <property type="entry name" value="B561A"/>
</dbReference>
<accession>A0A0L0DS00</accession>
<dbReference type="PANTHER" id="PTHR47281">
    <property type="entry name" value="OS09G0557700 PROTEIN"/>
    <property type="match status" value="1"/>
</dbReference>
<evidence type="ECO:0000259" key="11">
    <source>
        <dbReference type="PROSITE" id="PS51549"/>
    </source>
</evidence>
<dbReference type="InterPro" id="IPR006593">
    <property type="entry name" value="Cyt_b561/ferric_Rdtase_TM"/>
</dbReference>
<dbReference type="SUPFAM" id="SSF49344">
    <property type="entry name" value="CBD9-like"/>
    <property type="match status" value="2"/>
</dbReference>
<dbReference type="CDD" id="cd09631">
    <property type="entry name" value="DOMON_DOH"/>
    <property type="match status" value="3"/>
</dbReference>
<dbReference type="InterPro" id="IPR005018">
    <property type="entry name" value="DOMON_domain"/>
</dbReference>
<evidence type="ECO:0000256" key="6">
    <source>
        <dbReference type="ARBA" id="ARBA00023136"/>
    </source>
</evidence>
<evidence type="ECO:0000313" key="13">
    <source>
        <dbReference type="Proteomes" id="UP000054408"/>
    </source>
</evidence>
<dbReference type="CDD" id="cd08760">
    <property type="entry name" value="Cyt_b561_FRRS1_like"/>
    <property type="match status" value="1"/>
</dbReference>
<keyword evidence="6 8" id="KW-0472">Membrane</keyword>
<dbReference type="SMART" id="SM00664">
    <property type="entry name" value="DoH"/>
    <property type="match status" value="3"/>
</dbReference>
<evidence type="ECO:0000259" key="9">
    <source>
        <dbReference type="PROSITE" id="PS50836"/>
    </source>
</evidence>
<evidence type="ECO:0000259" key="10">
    <source>
        <dbReference type="PROSITE" id="PS50939"/>
    </source>
</evidence>
<feature type="region of interest" description="Disordered" evidence="7">
    <location>
        <begin position="1087"/>
        <end position="1112"/>
    </location>
</feature>
<dbReference type="SMART" id="SM00665">
    <property type="entry name" value="B561"/>
    <property type="match status" value="1"/>
</dbReference>
<feature type="domain" description="DOMON" evidence="9">
    <location>
        <begin position="183"/>
        <end position="318"/>
    </location>
</feature>
<dbReference type="InterPro" id="IPR045266">
    <property type="entry name" value="DOH_DOMON"/>
</dbReference>
<feature type="transmembrane region" description="Helical" evidence="8">
    <location>
        <begin position="941"/>
        <end position="962"/>
    </location>
</feature>
<evidence type="ECO:0000256" key="2">
    <source>
        <dbReference type="ARBA" id="ARBA00022448"/>
    </source>
</evidence>
<organism evidence="12 13">
    <name type="scientific">Thecamonas trahens ATCC 50062</name>
    <dbReference type="NCBI Taxonomy" id="461836"/>
    <lineage>
        <taxon>Eukaryota</taxon>
        <taxon>Apusozoa</taxon>
        <taxon>Apusomonadida</taxon>
        <taxon>Apusomonadidae</taxon>
        <taxon>Thecamonas</taxon>
    </lineage>
</organism>
<dbReference type="Pfam" id="PF25489">
    <property type="entry name" value="At5g54830"/>
    <property type="match status" value="1"/>
</dbReference>
<keyword evidence="4" id="KW-0249">Electron transport</keyword>
<evidence type="ECO:0000256" key="1">
    <source>
        <dbReference type="ARBA" id="ARBA00004370"/>
    </source>
</evidence>
<feature type="transmembrane region" description="Helical" evidence="8">
    <location>
        <begin position="974"/>
        <end position="999"/>
    </location>
</feature>
<evidence type="ECO:0000256" key="3">
    <source>
        <dbReference type="ARBA" id="ARBA00022692"/>
    </source>
</evidence>
<dbReference type="AlphaFoldDB" id="A0A0L0DS00"/>
<protein>
    <recommendedName>
        <fullName evidence="14">DOMON domain-containing protein</fullName>
    </recommendedName>
</protein>
<dbReference type="PANTHER" id="PTHR47281:SF1">
    <property type="entry name" value="OS09G0557700 PROTEIN"/>
    <property type="match status" value="1"/>
</dbReference>
<sequence>MSLAGQMTWSEGIQTLSLWCETMGMDMASIPLPRPPCSATSAYIGATGELSRLNHGVRGRITIVDDCSFVIDGFSYDGAAPQTQILVAASGAPSDIASGVHASGPIGSALAGANSLFFRLPGSATFCDDMTFISVWCVAVGVDFGSVSLAEFELPDSSASGSGSTGGGADFSDFASCTPLVPGAINLYWRLHEAEGVVEYGMEGDLKDGEWFGFGFADPALGRVAMVGADVTLVGHAADGTPFALDYFLESQRQCNYADERNAGVCPDSQQDAQLIFAETAGGVSRFRWTKPIDGGAADAWDVDVDVTADASIVWARGPQAPDDGTGEVKILKHLGSNRAQDPLTLRLASSFPLASCAPIEVGGGGGGGGTGGGGSGGSDGTLGGVTTIEVKLGNNPNYPNPPAWGISYHLNGIESPVLYVVRGTEYTFRVMASSDHPLYITSSIEGGRSEADEVVYAGSADSWGTVASPATVTWTPDASTPDLVYYQCWSHLRLGWEIVVSEPPVLPPGFPDASRFDHVRILVSEPELKLYWTAEAGVLDFQVEGAYRGWIGLGLSSSGGMTESDVWVMWVDHVNCAAGCAHDYSVGASYGVPTLDTANNLEVVGGAQIGGKTIVRARRAFDTGDVAGDMVIPASGEVTLIFAARAAGYPITPAALAKHDAGTNGAVDLQLLTGGSGEACPANCTSLDHGLCTPTGCACRPDWVGRDCATPATVVLDSADIAPGYYTFARELGGGYVLHWKIHPARNNSATSAAGLRELGGDVVEFAMVAPTTGWIGLGINPSDGGMTQADMYVGTVTSGGQVRVEDRWSSGYTMPVLDETLGGGSDVLGAAGKEENGVTIIKFVRALEATSAGDKTISRGANTFAWAYGSSDVFAKHEPGANGAAAVDLATGMVTIIDESGRKTAHGVLMFVAWGVMASSAALLARYGKAFAWWFPIHIAANVIAVLLTLVGFFLAVAFTKNDFDYARKSRVAFLHAICGLTVFIAMWWQAGLGILADRLFDKLRLRPPIFPDVVHWWTGRCTIGLALFTVLLGLAVFEASAAVIIVYLVYLLALVVIAFTLDAAFGRNSRSDHLPRPAVDAETYTAGNKVEPSDEPNSSGSLRGSKAVASPSIELQPIESDEILPAPPIAAAAAAPGSSY</sequence>
<name>A0A0L0DS00_THETB</name>
<dbReference type="Pfam" id="PF10517">
    <property type="entry name" value="DM13"/>
    <property type="match status" value="1"/>
</dbReference>
<evidence type="ECO:0000256" key="4">
    <source>
        <dbReference type="ARBA" id="ARBA00022982"/>
    </source>
</evidence>
<dbReference type="PROSITE" id="PS51549">
    <property type="entry name" value="DM13"/>
    <property type="match status" value="1"/>
</dbReference>
<dbReference type="Gene3D" id="1.20.120.1770">
    <property type="match status" value="1"/>
</dbReference>
<feature type="domain" description="Cytochrome b561" evidence="10">
    <location>
        <begin position="872"/>
        <end position="1071"/>
    </location>
</feature>
<dbReference type="OrthoDB" id="2448405at2759"/>
<dbReference type="InterPro" id="IPR057443">
    <property type="entry name" value="At5g54830-like"/>
</dbReference>
<evidence type="ECO:0000256" key="7">
    <source>
        <dbReference type="SAM" id="MobiDB-lite"/>
    </source>
</evidence>
<feature type="transmembrane region" description="Helical" evidence="8">
    <location>
        <begin position="1020"/>
        <end position="1040"/>
    </location>
</feature>
<dbReference type="eggNOG" id="KOG4731">
    <property type="taxonomic scope" value="Eukaryota"/>
</dbReference>
<keyword evidence="3 8" id="KW-0812">Transmembrane</keyword>
<dbReference type="PROSITE" id="PS50939">
    <property type="entry name" value="CYTOCHROME_B561"/>
    <property type="match status" value="1"/>
</dbReference>
<evidence type="ECO:0000256" key="5">
    <source>
        <dbReference type="ARBA" id="ARBA00022989"/>
    </source>
</evidence>
<evidence type="ECO:0000313" key="12">
    <source>
        <dbReference type="EMBL" id="KNC55022.1"/>
    </source>
</evidence>
<comment type="subcellular location">
    <subcellularLocation>
        <location evidence="1">Membrane</location>
    </subcellularLocation>
</comment>
<dbReference type="Proteomes" id="UP000054408">
    <property type="component" value="Unassembled WGS sequence"/>
</dbReference>